<dbReference type="InterPro" id="IPR008936">
    <property type="entry name" value="Rho_GTPase_activation_prot"/>
</dbReference>
<dbReference type="InterPro" id="IPR050729">
    <property type="entry name" value="Rho-GAP"/>
</dbReference>
<feature type="compositionally biased region" description="Polar residues" evidence="2">
    <location>
        <begin position="449"/>
        <end position="471"/>
    </location>
</feature>
<feature type="domain" description="Rho-GAP" evidence="4">
    <location>
        <begin position="544"/>
        <end position="751"/>
    </location>
</feature>
<proteinExistence type="predicted"/>
<protein>
    <recommendedName>
        <fullName evidence="7">Rho-GAP domain-containing protein</fullName>
    </recommendedName>
</protein>
<comment type="caution">
    <text evidence="5">The sequence shown here is derived from an EMBL/GenBank/DDBJ whole genome shotgun (WGS) entry which is preliminary data.</text>
</comment>
<dbReference type="SMART" id="SM00233">
    <property type="entry name" value="PH"/>
    <property type="match status" value="1"/>
</dbReference>
<dbReference type="SUPFAM" id="SSF50729">
    <property type="entry name" value="PH domain-like"/>
    <property type="match status" value="1"/>
</dbReference>
<feature type="compositionally biased region" description="Polar residues" evidence="2">
    <location>
        <begin position="804"/>
        <end position="816"/>
    </location>
</feature>
<dbReference type="PANTHER" id="PTHR23176:SF129">
    <property type="entry name" value="RHO GTPASE ACTIVATING PROTEIN AT 16F, ISOFORM E-RELATED"/>
    <property type="match status" value="1"/>
</dbReference>
<dbReference type="Gene3D" id="2.30.29.30">
    <property type="entry name" value="Pleckstrin-homology domain (PH domain)/Phosphotyrosine-binding domain (PTB)"/>
    <property type="match status" value="1"/>
</dbReference>
<keyword evidence="1" id="KW-0343">GTPase activation</keyword>
<dbReference type="AlphaFoldDB" id="A0A5N6KNT0"/>
<dbReference type="GO" id="GO:0035091">
    <property type="term" value="F:phosphatidylinositol binding"/>
    <property type="evidence" value="ECO:0007669"/>
    <property type="project" value="InterPro"/>
</dbReference>
<feature type="compositionally biased region" description="Low complexity" evidence="2">
    <location>
        <begin position="37"/>
        <end position="46"/>
    </location>
</feature>
<reference evidence="5 6" key="1">
    <citation type="submission" date="2019-06" db="EMBL/GenBank/DDBJ databases">
        <title>A chromosomal-level reference genome of Carpinus fangiana (Coryloideae, Betulaceae).</title>
        <authorList>
            <person name="Yang X."/>
            <person name="Wang Z."/>
            <person name="Zhang L."/>
            <person name="Hao G."/>
            <person name="Liu J."/>
            <person name="Yang Y."/>
        </authorList>
    </citation>
    <scope>NUCLEOTIDE SEQUENCE [LARGE SCALE GENOMIC DNA]</scope>
    <source>
        <strain evidence="5">Cfa_2016G</strain>
        <tissue evidence="5">Leaf</tissue>
    </source>
</reference>
<dbReference type="Pfam" id="PF00620">
    <property type="entry name" value="RhoGAP"/>
    <property type="match status" value="1"/>
</dbReference>
<dbReference type="EMBL" id="VIBQ01000009">
    <property type="protein sequence ID" value="KAB8336816.1"/>
    <property type="molecule type" value="Genomic_DNA"/>
</dbReference>
<dbReference type="GO" id="GO:0031410">
    <property type="term" value="C:cytoplasmic vesicle"/>
    <property type="evidence" value="ECO:0007669"/>
    <property type="project" value="UniProtKB-ARBA"/>
</dbReference>
<feature type="compositionally biased region" description="Polar residues" evidence="2">
    <location>
        <begin position="425"/>
        <end position="439"/>
    </location>
</feature>
<evidence type="ECO:0000313" key="5">
    <source>
        <dbReference type="EMBL" id="KAB8336816.1"/>
    </source>
</evidence>
<dbReference type="GO" id="GO:0007165">
    <property type="term" value="P:signal transduction"/>
    <property type="evidence" value="ECO:0007669"/>
    <property type="project" value="InterPro"/>
</dbReference>
<evidence type="ECO:0000259" key="4">
    <source>
        <dbReference type="PROSITE" id="PS50238"/>
    </source>
</evidence>
<feature type="region of interest" description="Disordered" evidence="2">
    <location>
        <begin position="764"/>
        <end position="816"/>
    </location>
</feature>
<dbReference type="PANTHER" id="PTHR23176">
    <property type="entry name" value="RHO/RAC/CDC GTPASE-ACTIVATING PROTEIN"/>
    <property type="match status" value="1"/>
</dbReference>
<feature type="domain" description="PH" evidence="3">
    <location>
        <begin position="289"/>
        <end position="395"/>
    </location>
</feature>
<evidence type="ECO:0000313" key="6">
    <source>
        <dbReference type="Proteomes" id="UP000327013"/>
    </source>
</evidence>
<evidence type="ECO:0000256" key="1">
    <source>
        <dbReference type="ARBA" id="ARBA00022468"/>
    </source>
</evidence>
<accession>A0A5N6KNT0</accession>
<dbReference type="Proteomes" id="UP000327013">
    <property type="component" value="Unassembled WGS sequence"/>
</dbReference>
<evidence type="ECO:0000259" key="3">
    <source>
        <dbReference type="PROSITE" id="PS50003"/>
    </source>
</evidence>
<feature type="region of interest" description="Disordered" evidence="2">
    <location>
        <begin position="1"/>
        <end position="68"/>
    </location>
</feature>
<organism evidence="5 6">
    <name type="scientific">Carpinus fangiana</name>
    <dbReference type="NCBI Taxonomy" id="176857"/>
    <lineage>
        <taxon>Eukaryota</taxon>
        <taxon>Viridiplantae</taxon>
        <taxon>Streptophyta</taxon>
        <taxon>Embryophyta</taxon>
        <taxon>Tracheophyta</taxon>
        <taxon>Spermatophyta</taxon>
        <taxon>Magnoliopsida</taxon>
        <taxon>eudicotyledons</taxon>
        <taxon>Gunneridae</taxon>
        <taxon>Pentapetalae</taxon>
        <taxon>rosids</taxon>
        <taxon>fabids</taxon>
        <taxon>Fagales</taxon>
        <taxon>Betulaceae</taxon>
        <taxon>Carpinus</taxon>
    </lineage>
</organism>
<sequence length="935" mass="101060">MPIPSVSLPAKSPGLPMSPRPGDRPMNSPMPRAPVNGLASPGPLSPRGGGGLPLSPRAPRGPLPLPQNHALAAQSPHFARAGQYPDPATQASSMAEILQQTQSHQSDKDDPASPVEEPIGQIFRGFVSDDHPKLLLPPNALPLIYAKVHSSRLRPSRSTHGNASKNSDDDQIFTLAVHSRSDNAQLWRVEKTTAAFGMLDQTLRASGALKGKTFDRSIFSGHSPAKIDARRAALDEYFESILDTDMDSKSAEVLCHFFSSNTIGPRLATLTSPPDTNDGIQAVSGPTSRPKKEGYLAKKGKQFGGWKARYFVLDERLLHYFEAPNVGQLGTIKLTNAQIARQNAKEAEEDAEFRHAFMILEPKRRDSSSLVRHVLCAESDAERDEWVEVLMQHVGTTLPLSAIPPPSQGIAPVRTGSRRGKEPSDNSLQTVSYEETVQADTPVVGSRANGDSPSSASLTEVSTSTSVQQKPISGPVGGGPIQNVAAWGNKSIPSPTTLSKEHKKRSMFGFINRGSEDNSGLNKPARSRSRSKMSHTPLRPVFGLALAEAAEYFAPEGIDICLPAPIYRCIEYLEAKNASSEEGIFRLSGSNTVVKGLKEKFNAEGDVKLVEGPYYDIHAIASLLKLYLRELPESILTRELHLDFLRVLETEDKQSRIAAFNVLVHRLPEANLELLATLSRFLIDIVNHSDVNLMSVRNVGIVFSPTLNIPAPLISLLLSDYDSIFAEPDTMSASAASPVLEDLASAAQDSPMDLRSPRKQMFQELPTPGLKSPQFQSMMSPGFPRPKGDFRGNYDTGFVPMQPSYESRQAPQPVAQVSQDGYGSLNAALAPATSMSTSSRPFPSSSNQAAASRSQSDSTDPIAQTYEDLAGPPKVSNVITTNLPAEVATHRRGRRESALLGGSALSSSPSGTSGSLDARRKSSYQRLREMAGLRE</sequence>
<dbReference type="InterPro" id="IPR000198">
    <property type="entry name" value="RhoGAP_dom"/>
</dbReference>
<feature type="region of interest" description="Disordered" evidence="2">
    <location>
        <begin position="80"/>
        <end position="116"/>
    </location>
</feature>
<dbReference type="SMART" id="SM00324">
    <property type="entry name" value="RhoGAP"/>
    <property type="match status" value="1"/>
</dbReference>
<feature type="compositionally biased region" description="Polar residues" evidence="2">
    <location>
        <begin position="89"/>
        <end position="104"/>
    </location>
</feature>
<feature type="compositionally biased region" description="Low complexity" evidence="2">
    <location>
        <begin position="898"/>
        <end position="916"/>
    </location>
</feature>
<feature type="compositionally biased region" description="Polar residues" evidence="2">
    <location>
        <begin position="270"/>
        <end position="287"/>
    </location>
</feature>
<dbReference type="Gene3D" id="1.10.555.10">
    <property type="entry name" value="Rho GTPase activation protein"/>
    <property type="match status" value="1"/>
</dbReference>
<evidence type="ECO:0000256" key="2">
    <source>
        <dbReference type="SAM" id="MobiDB-lite"/>
    </source>
</evidence>
<dbReference type="Pfam" id="PF00169">
    <property type="entry name" value="PH"/>
    <property type="match status" value="1"/>
</dbReference>
<keyword evidence="6" id="KW-1185">Reference proteome</keyword>
<dbReference type="Gene3D" id="3.30.1520.10">
    <property type="entry name" value="Phox-like domain"/>
    <property type="match status" value="1"/>
</dbReference>
<feature type="compositionally biased region" description="Basic and acidic residues" evidence="2">
    <location>
        <begin position="926"/>
        <end position="935"/>
    </location>
</feature>
<evidence type="ECO:0008006" key="7">
    <source>
        <dbReference type="Google" id="ProtNLM"/>
    </source>
</evidence>
<dbReference type="PROSITE" id="PS50003">
    <property type="entry name" value="PH_DOMAIN"/>
    <property type="match status" value="1"/>
</dbReference>
<feature type="region of interest" description="Disordered" evidence="2">
    <location>
        <begin position="400"/>
        <end position="534"/>
    </location>
</feature>
<dbReference type="InterPro" id="IPR036871">
    <property type="entry name" value="PX_dom_sf"/>
</dbReference>
<name>A0A5N6KNT0_9ROSI</name>
<feature type="region of interest" description="Disordered" evidence="2">
    <location>
        <begin position="270"/>
        <end position="293"/>
    </location>
</feature>
<feature type="compositionally biased region" description="Low complexity" evidence="2">
    <location>
        <begin position="833"/>
        <end position="858"/>
    </location>
</feature>
<dbReference type="FunFam" id="2.30.29.30:FF:000452">
    <property type="entry name" value="Rho GTPase activator (Bem3)"/>
    <property type="match status" value="1"/>
</dbReference>
<dbReference type="OrthoDB" id="19923at2759"/>
<feature type="region of interest" description="Disordered" evidence="2">
    <location>
        <begin position="832"/>
        <end position="935"/>
    </location>
</feature>
<gene>
    <name evidence="5" type="ORF">FH972_021125</name>
</gene>
<dbReference type="PROSITE" id="PS50238">
    <property type="entry name" value="RHOGAP"/>
    <property type="match status" value="1"/>
</dbReference>
<dbReference type="SUPFAM" id="SSF48350">
    <property type="entry name" value="GTPase activation domain, GAP"/>
    <property type="match status" value="1"/>
</dbReference>
<dbReference type="InterPro" id="IPR011993">
    <property type="entry name" value="PH-like_dom_sf"/>
</dbReference>
<dbReference type="GO" id="GO:0005096">
    <property type="term" value="F:GTPase activator activity"/>
    <property type="evidence" value="ECO:0007669"/>
    <property type="project" value="UniProtKB-KW"/>
</dbReference>
<dbReference type="InterPro" id="IPR001849">
    <property type="entry name" value="PH_domain"/>
</dbReference>